<evidence type="ECO:0000313" key="3">
    <source>
        <dbReference type="EMBL" id="CAF1927812.1"/>
    </source>
</evidence>
<dbReference type="GO" id="GO:0010468">
    <property type="term" value="P:regulation of gene expression"/>
    <property type="evidence" value="ECO:0007669"/>
    <property type="project" value="InterPro"/>
</dbReference>
<feature type="domain" description="NYN" evidence="2">
    <location>
        <begin position="85"/>
        <end position="225"/>
    </location>
</feature>
<organism evidence="3">
    <name type="scientific">Brassica napus</name>
    <name type="common">Rape</name>
    <dbReference type="NCBI Taxonomy" id="3708"/>
    <lineage>
        <taxon>Eukaryota</taxon>
        <taxon>Viridiplantae</taxon>
        <taxon>Streptophyta</taxon>
        <taxon>Embryophyta</taxon>
        <taxon>Tracheophyta</taxon>
        <taxon>Spermatophyta</taxon>
        <taxon>Magnoliopsida</taxon>
        <taxon>eudicotyledons</taxon>
        <taxon>Gunneridae</taxon>
        <taxon>Pentapetalae</taxon>
        <taxon>rosids</taxon>
        <taxon>malvids</taxon>
        <taxon>Brassicales</taxon>
        <taxon>Brassicaceae</taxon>
        <taxon>Brassiceae</taxon>
        <taxon>Brassica</taxon>
    </lineage>
</organism>
<gene>
    <name evidence="3" type="ORF">DARMORV10_C05P22120.1</name>
</gene>
<dbReference type="PANTHER" id="PTHR14379:SF3">
    <property type="entry name" value="MEIOSIS REGULATOR AND MRNA STABILITY FACTOR 1"/>
    <property type="match status" value="1"/>
</dbReference>
<evidence type="ECO:0000256" key="1">
    <source>
        <dbReference type="SAM" id="MobiDB-lite"/>
    </source>
</evidence>
<evidence type="ECO:0000259" key="2">
    <source>
        <dbReference type="Pfam" id="PF01936"/>
    </source>
</evidence>
<name>A0A816KVD4_BRANA</name>
<feature type="compositionally biased region" description="Polar residues" evidence="1">
    <location>
        <begin position="244"/>
        <end position="254"/>
    </location>
</feature>
<dbReference type="AlphaFoldDB" id="A0A816KVD4"/>
<reference evidence="3" key="1">
    <citation type="submission" date="2021-01" db="EMBL/GenBank/DDBJ databases">
        <authorList>
            <consortium name="Genoscope - CEA"/>
            <person name="William W."/>
        </authorList>
    </citation>
    <scope>NUCLEOTIDE SEQUENCE</scope>
</reference>
<dbReference type="EMBL" id="HG994369">
    <property type="protein sequence ID" value="CAF1927812.1"/>
    <property type="molecule type" value="Genomic_DNA"/>
</dbReference>
<sequence>MDRKKEEALVAAEVETGGSEVMRSTASAVEDADDEVDYDDDYYGESDGESGDPLSSDEEEDKEESRPEDLLGLKMAEKQFVKAPITVFWDARSCGIPEDCDDRYASMVVNNIRLALKKMIYHGMISFFGYGDCNLTPRKVNNSICRSGITYLHVDGNGDKYADFSIITAEMLSRAQEFPSPTNYVLISGDSNLSITLNLLKKKGHNILLAQPNGEASGPLIKDASSVWFWDTLKLGGSPLIPNHATSHTTSSPAQPDPVDALSPSLKRQKCF</sequence>
<proteinExistence type="predicted"/>
<dbReference type="GO" id="GO:0005777">
    <property type="term" value="C:peroxisome"/>
    <property type="evidence" value="ECO:0007669"/>
    <property type="project" value="InterPro"/>
</dbReference>
<feature type="region of interest" description="Disordered" evidence="1">
    <location>
        <begin position="244"/>
        <end position="272"/>
    </location>
</feature>
<dbReference type="Pfam" id="PF01936">
    <property type="entry name" value="NYN"/>
    <property type="match status" value="1"/>
</dbReference>
<dbReference type="CDD" id="cd10910">
    <property type="entry name" value="PIN_limkain_b1_N_like"/>
    <property type="match status" value="1"/>
</dbReference>
<accession>A0A816KVD4</accession>
<feature type="region of interest" description="Disordered" evidence="1">
    <location>
        <begin position="1"/>
        <end position="69"/>
    </location>
</feature>
<dbReference type="InterPro" id="IPR021139">
    <property type="entry name" value="NYN"/>
</dbReference>
<dbReference type="SMR" id="A0A816KVD4"/>
<dbReference type="InterPro" id="IPR024768">
    <property type="entry name" value="Marf1"/>
</dbReference>
<dbReference type="Proteomes" id="UP001295469">
    <property type="component" value="Chromosome C05"/>
</dbReference>
<dbReference type="PANTHER" id="PTHR14379">
    <property type="entry name" value="LIMKAIN B LKAP"/>
    <property type="match status" value="1"/>
</dbReference>
<dbReference type="Gramene" id="CDY04762">
    <property type="protein sequence ID" value="CDY04762"/>
    <property type="gene ID" value="GSBRNA2T00119441001"/>
</dbReference>
<protein>
    <submittedName>
        <fullName evidence="3">(rape) hypothetical protein</fullName>
    </submittedName>
</protein>
<dbReference type="GO" id="GO:0004540">
    <property type="term" value="F:RNA nuclease activity"/>
    <property type="evidence" value="ECO:0007669"/>
    <property type="project" value="InterPro"/>
</dbReference>
<feature type="compositionally biased region" description="Acidic residues" evidence="1">
    <location>
        <begin position="30"/>
        <end position="62"/>
    </location>
</feature>